<reference evidence="2" key="1">
    <citation type="submission" date="2021-03" db="EMBL/GenBank/DDBJ databases">
        <authorList>
            <person name="Tagirdzhanova G."/>
        </authorList>
    </citation>
    <scope>NUCLEOTIDE SEQUENCE</scope>
</reference>
<protein>
    <submittedName>
        <fullName evidence="2">Uncharacterized protein</fullName>
    </submittedName>
</protein>
<name>A0A8H3FV14_9LECA</name>
<dbReference type="AlphaFoldDB" id="A0A8H3FV14"/>
<dbReference type="Proteomes" id="UP000664169">
    <property type="component" value="Unassembled WGS sequence"/>
</dbReference>
<evidence type="ECO:0000313" key="2">
    <source>
        <dbReference type="EMBL" id="CAF9932756.1"/>
    </source>
</evidence>
<evidence type="ECO:0000256" key="1">
    <source>
        <dbReference type="SAM" id="MobiDB-lite"/>
    </source>
</evidence>
<gene>
    <name evidence="2" type="ORF">GOMPHAMPRED_006658</name>
</gene>
<evidence type="ECO:0000313" key="3">
    <source>
        <dbReference type="Proteomes" id="UP000664169"/>
    </source>
</evidence>
<feature type="compositionally biased region" description="Basic and acidic residues" evidence="1">
    <location>
        <begin position="55"/>
        <end position="95"/>
    </location>
</feature>
<feature type="compositionally biased region" description="Polar residues" evidence="1">
    <location>
        <begin position="44"/>
        <end position="53"/>
    </location>
</feature>
<sequence length="299" mass="32274">MQNFNSLIEPRNLVDDRASGILEIRTTILVKGAAVPQRDERRNPSNLVQTSSILEPKRASNADPKAQSRGDPSRKDSPAKEFHGDQPTNTKEKALGAHCRSNLPSSLLNIKLGARQHPFPTPLNHALLRQKLRLTHNKQPEIRHAQANEFGEREVAGYALVKGPATIQKTAGQNGINRSSDIKADEQAMVRVRHKSAISMGGHAQPGGSITAMVRGNTVGALIDASTGGHGYMRDESNEKFYKDQDKRRLDVLPGTEIQQIYTGNSLTGSPATVKAEITGPGVLSIAAAHTRIGADKAA</sequence>
<keyword evidence="3" id="KW-1185">Reference proteome</keyword>
<feature type="region of interest" description="Disordered" evidence="1">
    <location>
        <begin position="33"/>
        <end position="95"/>
    </location>
</feature>
<organism evidence="2 3">
    <name type="scientific">Gomphillus americanus</name>
    <dbReference type="NCBI Taxonomy" id="1940652"/>
    <lineage>
        <taxon>Eukaryota</taxon>
        <taxon>Fungi</taxon>
        <taxon>Dikarya</taxon>
        <taxon>Ascomycota</taxon>
        <taxon>Pezizomycotina</taxon>
        <taxon>Lecanoromycetes</taxon>
        <taxon>OSLEUM clade</taxon>
        <taxon>Ostropomycetidae</taxon>
        <taxon>Ostropales</taxon>
        <taxon>Graphidaceae</taxon>
        <taxon>Gomphilloideae</taxon>
        <taxon>Gomphillus</taxon>
    </lineage>
</organism>
<accession>A0A8H3FV14</accession>
<dbReference type="EMBL" id="CAJPDQ010000047">
    <property type="protein sequence ID" value="CAF9932756.1"/>
    <property type="molecule type" value="Genomic_DNA"/>
</dbReference>
<proteinExistence type="predicted"/>
<comment type="caution">
    <text evidence="2">The sequence shown here is derived from an EMBL/GenBank/DDBJ whole genome shotgun (WGS) entry which is preliminary data.</text>
</comment>